<dbReference type="EMBL" id="QNUK01000670">
    <property type="protein sequence ID" value="KAF5890587.1"/>
    <property type="molecule type" value="Genomic_DNA"/>
</dbReference>
<feature type="non-terminal residue" evidence="2">
    <location>
        <position position="56"/>
    </location>
</feature>
<dbReference type="AlphaFoldDB" id="A0A8J4U7G4"/>
<feature type="non-terminal residue" evidence="2">
    <location>
        <position position="1"/>
    </location>
</feature>
<feature type="signal peptide" evidence="1">
    <location>
        <begin position="1"/>
        <end position="20"/>
    </location>
</feature>
<evidence type="ECO:0000256" key="1">
    <source>
        <dbReference type="SAM" id="SignalP"/>
    </source>
</evidence>
<evidence type="ECO:0000313" key="2">
    <source>
        <dbReference type="EMBL" id="KAF5890587.1"/>
    </source>
</evidence>
<accession>A0A8J4U7G4</accession>
<dbReference type="Proteomes" id="UP000727407">
    <property type="component" value="Unassembled WGS sequence"/>
</dbReference>
<keyword evidence="1" id="KW-0732">Signal</keyword>
<proteinExistence type="predicted"/>
<keyword evidence="3" id="KW-1185">Reference proteome</keyword>
<feature type="chain" id="PRO_5035165453" evidence="1">
    <location>
        <begin position="21"/>
        <end position="56"/>
    </location>
</feature>
<evidence type="ECO:0000313" key="3">
    <source>
        <dbReference type="Proteomes" id="UP000727407"/>
    </source>
</evidence>
<sequence length="56" mass="6131">RTLSLHGLLVPLWQWVLIAGCERLRDEKPYVIHSVGANCSRACHGGEAGLTLGQFT</sequence>
<gene>
    <name evidence="2" type="primary">cyp703A2</name>
    <name evidence="2" type="ORF">DAT39_019717</name>
</gene>
<comment type="caution">
    <text evidence="2">The sequence shown here is derived from an EMBL/GenBank/DDBJ whole genome shotgun (WGS) entry which is preliminary data.</text>
</comment>
<protein>
    <submittedName>
        <fullName evidence="2">Uncharacterized protein</fullName>
    </submittedName>
</protein>
<reference evidence="2" key="1">
    <citation type="submission" date="2020-07" db="EMBL/GenBank/DDBJ databases">
        <title>Clarias magur genome sequencing, assembly and annotation.</title>
        <authorList>
            <person name="Kushwaha B."/>
            <person name="Kumar R."/>
            <person name="Das P."/>
            <person name="Joshi C.G."/>
            <person name="Kumar D."/>
            <person name="Nagpure N.S."/>
            <person name="Pandey M."/>
            <person name="Agarwal S."/>
            <person name="Srivastava S."/>
            <person name="Singh M."/>
            <person name="Sahoo L."/>
            <person name="Jayasankar P."/>
            <person name="Meher P.K."/>
            <person name="Koringa P.G."/>
            <person name="Iquebal M.A."/>
            <person name="Das S.P."/>
            <person name="Bit A."/>
            <person name="Patnaik S."/>
            <person name="Patel N."/>
            <person name="Shah T.M."/>
            <person name="Hinsu A."/>
            <person name="Jena J.K."/>
        </authorList>
    </citation>
    <scope>NUCLEOTIDE SEQUENCE</scope>
    <source>
        <strain evidence="2">CIFAMagur01</strain>
        <tissue evidence="2">Testis</tissue>
    </source>
</reference>
<name>A0A8J4U7G4_CLAMG</name>
<organism evidence="2 3">
    <name type="scientific">Clarias magur</name>
    <name type="common">Asian catfish</name>
    <name type="synonym">Macropteronotus magur</name>
    <dbReference type="NCBI Taxonomy" id="1594786"/>
    <lineage>
        <taxon>Eukaryota</taxon>
        <taxon>Metazoa</taxon>
        <taxon>Chordata</taxon>
        <taxon>Craniata</taxon>
        <taxon>Vertebrata</taxon>
        <taxon>Euteleostomi</taxon>
        <taxon>Actinopterygii</taxon>
        <taxon>Neopterygii</taxon>
        <taxon>Teleostei</taxon>
        <taxon>Ostariophysi</taxon>
        <taxon>Siluriformes</taxon>
        <taxon>Clariidae</taxon>
        <taxon>Clarias</taxon>
    </lineage>
</organism>